<sequence>MKVETTDQADTSGSACHYDWSASAEADEVPERRSVLDRATDIYRSAEASAVKAIPAMRKLALPVAAAMVLAGLGVGTTLLYDPPAIREAAALASMEARAEPEAPVVVAAAQPDPDVIQGIPAPSTPSPASTSETAPATPDISADRLPSPDSAPAPSATTTVAAKADIQPELAYQPDHATMTGSIPAAVLAAAVKDTRDEKPAAAAELAASSDDVANASAREGQIRTAVNMRASPDKDAKVLAVVPAKASVSVIECKSWCKIAYEGQEGYVYKRYVR</sequence>
<feature type="domain" description="SH3b" evidence="3">
    <location>
        <begin position="227"/>
        <end position="275"/>
    </location>
</feature>
<dbReference type="OrthoDB" id="8421932at2"/>
<keyword evidence="2" id="KW-0472">Membrane</keyword>
<reference evidence="4 5" key="1">
    <citation type="submission" date="2018-11" db="EMBL/GenBank/DDBJ databases">
        <title>Pseudaminobacter arsenicus sp. nov., an arsenic-resistant bacterium isolated from arsenic-rich aquifers.</title>
        <authorList>
            <person name="Mu Y."/>
        </authorList>
    </citation>
    <scope>NUCLEOTIDE SEQUENCE [LARGE SCALE GENOMIC DNA]</scope>
    <source>
        <strain evidence="4 5">CB3</strain>
    </source>
</reference>
<evidence type="ECO:0000259" key="3">
    <source>
        <dbReference type="Pfam" id="PF08239"/>
    </source>
</evidence>
<dbReference type="Pfam" id="PF08239">
    <property type="entry name" value="SH3_3"/>
    <property type="match status" value="1"/>
</dbReference>
<dbReference type="Proteomes" id="UP000281647">
    <property type="component" value="Unassembled WGS sequence"/>
</dbReference>
<keyword evidence="2" id="KW-1133">Transmembrane helix</keyword>
<evidence type="ECO:0000256" key="1">
    <source>
        <dbReference type="SAM" id="MobiDB-lite"/>
    </source>
</evidence>
<evidence type="ECO:0000313" key="4">
    <source>
        <dbReference type="EMBL" id="RUM95537.1"/>
    </source>
</evidence>
<dbReference type="Gene3D" id="2.30.30.40">
    <property type="entry name" value="SH3 Domains"/>
    <property type="match status" value="1"/>
</dbReference>
<dbReference type="AlphaFoldDB" id="A0A432V003"/>
<evidence type="ECO:0000256" key="2">
    <source>
        <dbReference type="SAM" id="Phobius"/>
    </source>
</evidence>
<dbReference type="InterPro" id="IPR003646">
    <property type="entry name" value="SH3-like_bac-type"/>
</dbReference>
<dbReference type="RefSeq" id="WP_128628578.1">
    <property type="nucleotide sequence ID" value="NZ_RKST01000037.1"/>
</dbReference>
<protein>
    <recommendedName>
        <fullName evidence="3">SH3b domain-containing protein</fullName>
    </recommendedName>
</protein>
<evidence type="ECO:0000313" key="5">
    <source>
        <dbReference type="Proteomes" id="UP000281647"/>
    </source>
</evidence>
<accession>A0A432V003</accession>
<feature type="region of interest" description="Disordered" evidence="1">
    <location>
        <begin position="115"/>
        <end position="161"/>
    </location>
</feature>
<feature type="transmembrane region" description="Helical" evidence="2">
    <location>
        <begin position="60"/>
        <end position="81"/>
    </location>
</feature>
<feature type="compositionally biased region" description="Low complexity" evidence="1">
    <location>
        <begin position="127"/>
        <end position="139"/>
    </location>
</feature>
<dbReference type="EMBL" id="RKST01000037">
    <property type="protein sequence ID" value="RUM95537.1"/>
    <property type="molecule type" value="Genomic_DNA"/>
</dbReference>
<proteinExistence type="predicted"/>
<keyword evidence="2" id="KW-0812">Transmembrane</keyword>
<comment type="caution">
    <text evidence="4">The sequence shown here is derived from an EMBL/GenBank/DDBJ whole genome shotgun (WGS) entry which is preliminary data.</text>
</comment>
<name>A0A432V003_9HYPH</name>
<gene>
    <name evidence="4" type="ORF">EET67_22495</name>
</gene>
<keyword evidence="5" id="KW-1185">Reference proteome</keyword>
<feature type="compositionally biased region" description="Low complexity" evidence="1">
    <location>
        <begin position="148"/>
        <end position="161"/>
    </location>
</feature>
<organism evidence="4 5">
    <name type="scientific">Borborobacter arsenicus</name>
    <dbReference type="NCBI Taxonomy" id="1851146"/>
    <lineage>
        <taxon>Bacteria</taxon>
        <taxon>Pseudomonadati</taxon>
        <taxon>Pseudomonadota</taxon>
        <taxon>Alphaproteobacteria</taxon>
        <taxon>Hyphomicrobiales</taxon>
        <taxon>Phyllobacteriaceae</taxon>
        <taxon>Borborobacter</taxon>
    </lineage>
</organism>